<comment type="caution">
    <text evidence="1">The sequence shown here is derived from an EMBL/GenBank/DDBJ whole genome shotgun (WGS) entry which is preliminary data.</text>
</comment>
<gene>
    <name evidence="1" type="ORF">LTR37_001700</name>
</gene>
<sequence length="226" mass="25356">MDLQPDPVPQLDASLNSLLESFSGLERLIVLAYSLDDPTATLPSLGSHARTLKCLGINTKHARELYSVQALYSVQTVRELFQQCRSLEQVGLRLLLSEPFLTRSDADHTASLTEYMEIFETLPNLKVFRDSHTMVYAPSERLELGTSVSIIDSDVAGDIFRRLPQLTALDLGSKHHSHNSLGQEVFEGRCFVPGIRRDIEGKIWTVGVVRARSEVKFTEPRSELME</sequence>
<evidence type="ECO:0000313" key="1">
    <source>
        <dbReference type="EMBL" id="KAK3723448.1"/>
    </source>
</evidence>
<protein>
    <submittedName>
        <fullName evidence="1">Uncharacterized protein</fullName>
    </submittedName>
</protein>
<evidence type="ECO:0000313" key="2">
    <source>
        <dbReference type="Proteomes" id="UP001281147"/>
    </source>
</evidence>
<dbReference type="EMBL" id="JAUTXU010000009">
    <property type="protein sequence ID" value="KAK3723448.1"/>
    <property type="molecule type" value="Genomic_DNA"/>
</dbReference>
<proteinExistence type="predicted"/>
<reference evidence="1" key="1">
    <citation type="submission" date="2023-07" db="EMBL/GenBank/DDBJ databases">
        <title>Black Yeasts Isolated from many extreme environments.</title>
        <authorList>
            <person name="Coleine C."/>
            <person name="Stajich J.E."/>
            <person name="Selbmann L."/>
        </authorList>
    </citation>
    <scope>NUCLEOTIDE SEQUENCE</scope>
    <source>
        <strain evidence="1">CCFEE 5714</strain>
    </source>
</reference>
<dbReference type="Proteomes" id="UP001281147">
    <property type="component" value="Unassembled WGS sequence"/>
</dbReference>
<accession>A0ACC3NXC3</accession>
<organism evidence="1 2">
    <name type="scientific">Vermiconidia calcicola</name>
    <dbReference type="NCBI Taxonomy" id="1690605"/>
    <lineage>
        <taxon>Eukaryota</taxon>
        <taxon>Fungi</taxon>
        <taxon>Dikarya</taxon>
        <taxon>Ascomycota</taxon>
        <taxon>Pezizomycotina</taxon>
        <taxon>Dothideomycetes</taxon>
        <taxon>Dothideomycetidae</taxon>
        <taxon>Mycosphaerellales</taxon>
        <taxon>Extremaceae</taxon>
        <taxon>Vermiconidia</taxon>
    </lineage>
</organism>
<keyword evidence="2" id="KW-1185">Reference proteome</keyword>
<name>A0ACC3NXC3_9PEZI</name>